<organism evidence="3 4">
    <name type="scientific">Mesorhabditis belari</name>
    <dbReference type="NCBI Taxonomy" id="2138241"/>
    <lineage>
        <taxon>Eukaryota</taxon>
        <taxon>Metazoa</taxon>
        <taxon>Ecdysozoa</taxon>
        <taxon>Nematoda</taxon>
        <taxon>Chromadorea</taxon>
        <taxon>Rhabditida</taxon>
        <taxon>Rhabditina</taxon>
        <taxon>Rhabditomorpha</taxon>
        <taxon>Rhabditoidea</taxon>
        <taxon>Rhabditidae</taxon>
        <taxon>Mesorhabditinae</taxon>
        <taxon>Mesorhabditis</taxon>
    </lineage>
</organism>
<dbReference type="PANTHER" id="PTHR22084">
    <property type="entry name" value="GEX INTERACTING PROTEIN PROTEIN 4"/>
    <property type="match status" value="1"/>
</dbReference>
<feature type="compositionally biased region" description="Low complexity" evidence="2">
    <location>
        <begin position="112"/>
        <end position="127"/>
    </location>
</feature>
<keyword evidence="3" id="KW-1185">Reference proteome</keyword>
<accession>A0AAF3ELF0</accession>
<proteinExistence type="predicted"/>
<evidence type="ECO:0000313" key="3">
    <source>
        <dbReference type="Proteomes" id="UP000887575"/>
    </source>
</evidence>
<evidence type="ECO:0000256" key="1">
    <source>
        <dbReference type="SAM" id="Coils"/>
    </source>
</evidence>
<dbReference type="AlphaFoldDB" id="A0AAF3ELF0"/>
<evidence type="ECO:0000256" key="2">
    <source>
        <dbReference type="SAM" id="MobiDB-lite"/>
    </source>
</evidence>
<evidence type="ECO:0000313" key="4">
    <source>
        <dbReference type="WBParaSite" id="MBELARI_LOCUS14787.2"/>
    </source>
</evidence>
<dbReference type="WBParaSite" id="MBELARI_LOCUS14787.2">
    <property type="protein sequence ID" value="MBELARI_LOCUS14787.2"/>
    <property type="gene ID" value="MBELARI_LOCUS14787"/>
</dbReference>
<keyword evidence="1" id="KW-0175">Coiled coil</keyword>
<feature type="region of interest" description="Disordered" evidence="2">
    <location>
        <begin position="100"/>
        <end position="142"/>
    </location>
</feature>
<feature type="region of interest" description="Disordered" evidence="2">
    <location>
        <begin position="1"/>
        <end position="28"/>
    </location>
</feature>
<dbReference type="PANTHER" id="PTHR22084:SF4">
    <property type="entry name" value="BZIP DOMAIN-CONTAINING PROTEIN"/>
    <property type="match status" value="1"/>
</dbReference>
<sequence length="566" mass="65171">MNQNYSYGGQQSSQQGSSQQGQQTYTAYTSFHPTSSSYTVSSVQPSNSSGTTYIPNYVAAQGTEVRIVNAHGEPVEHRYIINQQGSDDKLAALIDSYFVDHPQPSHTQNQPHQTQQSSWSSHNQHNTGSQIQYVTQPGPGGTTVKTVVAKMGGMPELTEKERAKKERQAEAARLRYHALSADKKKELNARRTEAQRRKRQREKEMEQLEDILRQTNDIQEDPDITEQLREKRRRARWAEAARLRYQRMTPEQKAESNERRKRREQEKAFAQCRASNMLTGDDNKDDEIVTEHIKVQNKKKAEAARLRYHAMSNDQKRVYNQKRTDAFRRKRLEEEMLLTMPIGRVSGEVFDRAQQIVERNRKRAESARLRYQRMTPEQRKRAADAARLRYQRMSADQRKFKVYNQKRYTPKKARSEDSKGTPQPEYVQDDYDALSSIEREVMKRTQQAQQTLRKRQMEEQQMQQRLMSNGEPEPQPGPSAGTYVVTGQPGQQVHQVQLPGQQQMITVTKMMPPPTVAQLKQGTSQVQQVQHVLNPQGPYPGNIVVITAPAGSNPQTIYQTRDGKFQ</sequence>
<name>A0AAF3ELF0_9BILA</name>
<feature type="region of interest" description="Disordered" evidence="2">
    <location>
        <begin position="402"/>
        <end position="427"/>
    </location>
</feature>
<dbReference type="Proteomes" id="UP000887575">
    <property type="component" value="Unassembled WGS sequence"/>
</dbReference>
<reference evidence="4" key="1">
    <citation type="submission" date="2024-02" db="UniProtKB">
        <authorList>
            <consortium name="WormBaseParasite"/>
        </authorList>
    </citation>
    <scope>IDENTIFICATION</scope>
</reference>
<feature type="region of interest" description="Disordered" evidence="2">
    <location>
        <begin position="447"/>
        <end position="481"/>
    </location>
</feature>
<feature type="compositionally biased region" description="Low complexity" evidence="2">
    <location>
        <begin position="8"/>
        <end position="23"/>
    </location>
</feature>
<protein>
    <submittedName>
        <fullName evidence="4">Uncharacterized protein</fullName>
    </submittedName>
</protein>
<feature type="coiled-coil region" evidence="1">
    <location>
        <begin position="162"/>
        <end position="221"/>
    </location>
</feature>